<keyword evidence="2" id="KW-1185">Reference proteome</keyword>
<sequence length="65" mass="7297">MPVPAVQLALRVLHPFVGDQELLRTYWDQVMGAQKDSPCGGGQLAFRWLVTRLIDRGFPVAAEFQ</sequence>
<dbReference type="Proteomes" id="UP000197783">
    <property type="component" value="Unassembled WGS sequence"/>
</dbReference>
<accession>A0A245ZRC8</accession>
<name>A0A245ZRC8_9SPHN</name>
<dbReference type="EMBL" id="NBBJ01000001">
    <property type="protein sequence ID" value="OWK32279.1"/>
    <property type="molecule type" value="Genomic_DNA"/>
</dbReference>
<dbReference type="AlphaFoldDB" id="A0A245ZRC8"/>
<protein>
    <submittedName>
        <fullName evidence="1">Uncharacterized protein</fullName>
    </submittedName>
</protein>
<evidence type="ECO:0000313" key="2">
    <source>
        <dbReference type="Proteomes" id="UP000197783"/>
    </source>
</evidence>
<reference evidence="1 2" key="1">
    <citation type="submission" date="2017-03" db="EMBL/GenBank/DDBJ databases">
        <title>Genome sequence of Sphingomonas mucosissima DSM 17494.</title>
        <authorList>
            <person name="Poehlein A."/>
            <person name="Wuebbeler J.H."/>
            <person name="Steinbuechel A."/>
            <person name="Daniel R."/>
        </authorList>
    </citation>
    <scope>NUCLEOTIDE SEQUENCE [LARGE SCALE GENOMIC DNA]</scope>
    <source>
        <strain evidence="1 2">DSM 17494</strain>
    </source>
</reference>
<organism evidence="1 2">
    <name type="scientific">Sphingomonas mucosissima</name>
    <dbReference type="NCBI Taxonomy" id="370959"/>
    <lineage>
        <taxon>Bacteria</taxon>
        <taxon>Pseudomonadati</taxon>
        <taxon>Pseudomonadota</taxon>
        <taxon>Alphaproteobacteria</taxon>
        <taxon>Sphingomonadales</taxon>
        <taxon>Sphingomonadaceae</taxon>
        <taxon>Sphingomonas</taxon>
    </lineage>
</organism>
<comment type="caution">
    <text evidence="1">The sequence shown here is derived from an EMBL/GenBank/DDBJ whole genome shotgun (WGS) entry which is preliminary data.</text>
</comment>
<evidence type="ECO:0000313" key="1">
    <source>
        <dbReference type="EMBL" id="OWK32279.1"/>
    </source>
</evidence>
<gene>
    <name evidence="1" type="ORF">SPMU_06010</name>
</gene>
<proteinExistence type="predicted"/>